<dbReference type="AlphaFoldDB" id="A0A498K734"/>
<reference evidence="2 3" key="1">
    <citation type="submission" date="2018-10" db="EMBL/GenBank/DDBJ databases">
        <title>A high-quality apple genome assembly.</title>
        <authorList>
            <person name="Hu J."/>
        </authorList>
    </citation>
    <scope>NUCLEOTIDE SEQUENCE [LARGE SCALE GENOMIC DNA]</scope>
    <source>
        <strain evidence="3">cv. HFTH1</strain>
        <tissue evidence="2">Young leaf</tissue>
    </source>
</reference>
<feature type="transmembrane region" description="Helical" evidence="1">
    <location>
        <begin position="243"/>
        <end position="261"/>
    </location>
</feature>
<keyword evidence="1" id="KW-0472">Membrane</keyword>
<dbReference type="EMBL" id="RDQH01000330">
    <property type="protein sequence ID" value="RXI01715.1"/>
    <property type="molecule type" value="Genomic_DNA"/>
</dbReference>
<sequence>MAKLQKKKKNQIRKAIWFSLDLGFPSIRTLSKPLPCSVDQARTSHQTLKATDQIIYSKIEEELTVHSATVNCLPLDFTLFTTMPTKLEWVGRHGATRFHAIYNNTSHMGLGWEGKAMPILAWVSGRETVRERESGCSDNRERNREGGVGMVNRAEIGALRPKNICVNFINFSEAPNIEGILDRWSENLVLWHLEWCVYGGSQFDIMTFNVLKSLLNQLIVVCFGILGFLQCFDIVTFNVLKSLCAVAFFSALHYMCLIHVVKIRAFKSRSNVRAFF</sequence>
<feature type="transmembrane region" description="Helical" evidence="1">
    <location>
        <begin position="214"/>
        <end position="237"/>
    </location>
</feature>
<evidence type="ECO:0000313" key="2">
    <source>
        <dbReference type="EMBL" id="RXI01715.1"/>
    </source>
</evidence>
<evidence type="ECO:0000256" key="1">
    <source>
        <dbReference type="SAM" id="Phobius"/>
    </source>
</evidence>
<keyword evidence="1" id="KW-0812">Transmembrane</keyword>
<organism evidence="2 3">
    <name type="scientific">Malus domestica</name>
    <name type="common">Apple</name>
    <name type="synonym">Pyrus malus</name>
    <dbReference type="NCBI Taxonomy" id="3750"/>
    <lineage>
        <taxon>Eukaryota</taxon>
        <taxon>Viridiplantae</taxon>
        <taxon>Streptophyta</taxon>
        <taxon>Embryophyta</taxon>
        <taxon>Tracheophyta</taxon>
        <taxon>Spermatophyta</taxon>
        <taxon>Magnoliopsida</taxon>
        <taxon>eudicotyledons</taxon>
        <taxon>Gunneridae</taxon>
        <taxon>Pentapetalae</taxon>
        <taxon>rosids</taxon>
        <taxon>fabids</taxon>
        <taxon>Rosales</taxon>
        <taxon>Rosaceae</taxon>
        <taxon>Amygdaloideae</taxon>
        <taxon>Maleae</taxon>
        <taxon>Malus</taxon>
    </lineage>
</organism>
<protein>
    <submittedName>
        <fullName evidence="2">Uncharacterized protein</fullName>
    </submittedName>
</protein>
<name>A0A498K734_MALDO</name>
<proteinExistence type="predicted"/>
<keyword evidence="3" id="KW-1185">Reference proteome</keyword>
<comment type="caution">
    <text evidence="2">The sequence shown here is derived from an EMBL/GenBank/DDBJ whole genome shotgun (WGS) entry which is preliminary data.</text>
</comment>
<keyword evidence="1" id="KW-1133">Transmembrane helix</keyword>
<evidence type="ECO:0000313" key="3">
    <source>
        <dbReference type="Proteomes" id="UP000290289"/>
    </source>
</evidence>
<dbReference type="Proteomes" id="UP000290289">
    <property type="component" value="Chromosome 4"/>
</dbReference>
<accession>A0A498K734</accession>
<gene>
    <name evidence="2" type="ORF">DVH24_015064</name>
</gene>